<comment type="cofactor">
    <cofactor evidence="1">
        <name>Mn(2+)</name>
        <dbReference type="ChEBI" id="CHEBI:29035"/>
    </cofactor>
</comment>
<dbReference type="EC" id="3.6.1.9" evidence="10"/>
<comment type="cofactor">
    <cofactor evidence="2">
        <name>Mg(2+)</name>
        <dbReference type="ChEBI" id="CHEBI:18420"/>
    </cofactor>
</comment>
<evidence type="ECO:0000256" key="15">
    <source>
        <dbReference type="ARBA" id="ARBA00076736"/>
    </source>
</evidence>
<comment type="catalytic activity">
    <reaction evidence="9">
        <text>a ribonucleoside 5'-triphosphate + H2O = a ribonucleoside 5'-phosphate + diphosphate + H(+)</text>
        <dbReference type="Rhea" id="RHEA:23996"/>
        <dbReference type="ChEBI" id="CHEBI:15377"/>
        <dbReference type="ChEBI" id="CHEBI:15378"/>
        <dbReference type="ChEBI" id="CHEBI:33019"/>
        <dbReference type="ChEBI" id="CHEBI:58043"/>
        <dbReference type="ChEBI" id="CHEBI:61557"/>
        <dbReference type="EC" id="3.6.1.9"/>
    </reaction>
</comment>
<evidence type="ECO:0000256" key="7">
    <source>
        <dbReference type="ARBA" id="ARBA00023211"/>
    </source>
</evidence>
<dbReference type="PANTHER" id="PTHR16099:SF5">
    <property type="entry name" value="NUCLEOTIDE TRIPHOSPHATE DIPHOSPHATASE NUDT15"/>
    <property type="match status" value="1"/>
</dbReference>
<keyword evidence="4" id="KW-0479">Metal-binding</keyword>
<dbReference type="Ensembl" id="ENSSPUT00000016337.1">
    <property type="protein sequence ID" value="ENSSPUP00000015316.1"/>
    <property type="gene ID" value="ENSSPUG00000011832.1"/>
</dbReference>
<evidence type="ECO:0000256" key="10">
    <source>
        <dbReference type="ARBA" id="ARBA00038862"/>
    </source>
</evidence>
<protein>
    <recommendedName>
        <fullName evidence="14">Nucleotide triphosphate diphosphatase NUDT15</fullName>
        <ecNumber evidence="10">3.6.1.9</ecNumber>
    </recommendedName>
    <alternativeName>
        <fullName evidence="15">MutT homolog 2</fullName>
    </alternativeName>
    <alternativeName>
        <fullName evidence="17">Nucleoside diphosphate-linked moiety X motif 15</fullName>
    </alternativeName>
    <alternativeName>
        <fullName evidence="16">Nucleoside diphosphate-linked to another moiety X hydrolase 15</fullName>
    </alternativeName>
</protein>
<comment type="catalytic activity">
    <reaction evidence="8">
        <text>a 2'-deoxyribonucleoside 5'-triphosphate + H2O = a 2'-deoxyribonucleoside 5'-phosphate + diphosphate + H(+)</text>
        <dbReference type="Rhea" id="RHEA:44644"/>
        <dbReference type="ChEBI" id="CHEBI:15377"/>
        <dbReference type="ChEBI" id="CHEBI:15378"/>
        <dbReference type="ChEBI" id="CHEBI:33019"/>
        <dbReference type="ChEBI" id="CHEBI:61560"/>
        <dbReference type="ChEBI" id="CHEBI:65317"/>
        <dbReference type="EC" id="3.6.1.9"/>
    </reaction>
</comment>
<dbReference type="GO" id="GO:0000302">
    <property type="term" value="P:response to reactive oxygen species"/>
    <property type="evidence" value="ECO:0007669"/>
    <property type="project" value="Ensembl"/>
</dbReference>
<gene>
    <name evidence="19" type="primary">NUDT15</name>
</gene>
<comment type="function">
    <text evidence="12">May catalyze the hydrolysis of nucleoside triphosphates including dGTP, dTTP, dCTP, their oxidized forms like 8-oxo-dGTP and the prodrug thiopurine derivatives 6-thio-dGTP and 6-thio-GTP. Could also catalyze the hydrolysis of some nucleoside diphosphate derivatives. Hydrolyzes oxidized nucleosides triphosphates like 8-oxo-dGTP in vitro, but the specificity and efficiency towards these substrates are low. Therefore, the potential in vivo sanitizing role of this enzyme, that would consist in removing oxidatively damaged forms of nucleosides to prevent their incorporation into DNA, is unclear. Through the hydrolysis of thioguanosine triphosphates may participate in the catabolism of thiopurine drugs. May also have a role in DNA synthesis and cell cycle progression by stabilizing PCNA. Exhibits decapping activity towards dpCoA-capped RNAs in vitro.</text>
</comment>
<dbReference type="GO" id="GO:0046872">
    <property type="term" value="F:metal ion binding"/>
    <property type="evidence" value="ECO:0007669"/>
    <property type="project" value="UniProtKB-KW"/>
</dbReference>
<evidence type="ECO:0000256" key="8">
    <source>
        <dbReference type="ARBA" id="ARBA00036546"/>
    </source>
</evidence>
<reference evidence="19" key="2">
    <citation type="submission" date="2025-09" db="UniProtKB">
        <authorList>
            <consortium name="Ensembl"/>
        </authorList>
    </citation>
    <scope>IDENTIFICATION</scope>
</reference>
<dbReference type="GO" id="GO:0005829">
    <property type="term" value="C:cytosol"/>
    <property type="evidence" value="ECO:0007669"/>
    <property type="project" value="TreeGrafter"/>
</dbReference>
<evidence type="ECO:0000256" key="9">
    <source>
        <dbReference type="ARBA" id="ARBA00036800"/>
    </source>
</evidence>
<evidence type="ECO:0000256" key="3">
    <source>
        <dbReference type="ARBA" id="ARBA00005582"/>
    </source>
</evidence>
<evidence type="ECO:0000256" key="14">
    <source>
        <dbReference type="ARBA" id="ARBA00070687"/>
    </source>
</evidence>
<evidence type="ECO:0000256" key="17">
    <source>
        <dbReference type="ARBA" id="ARBA00080476"/>
    </source>
</evidence>
<accession>A0A8D0H6P6</accession>
<dbReference type="PROSITE" id="PS51462">
    <property type="entry name" value="NUDIX"/>
    <property type="match status" value="1"/>
</dbReference>
<dbReference type="FunFam" id="3.90.79.10:FF:000034">
    <property type="entry name" value="Nucleotide triphosphate diphosphatase NUDT15"/>
    <property type="match status" value="1"/>
</dbReference>
<dbReference type="Pfam" id="PF00293">
    <property type="entry name" value="NUDIX"/>
    <property type="match status" value="1"/>
</dbReference>
<name>A0A8D0H6P6_SPHPU</name>
<dbReference type="Gene3D" id="3.90.79.10">
    <property type="entry name" value="Nucleoside Triphosphate Pyrophosphohydrolase"/>
    <property type="match status" value="1"/>
</dbReference>
<dbReference type="GO" id="GO:0042262">
    <property type="term" value="P:DNA protection"/>
    <property type="evidence" value="ECO:0007669"/>
    <property type="project" value="Ensembl"/>
</dbReference>
<comment type="catalytic activity">
    <reaction evidence="11">
        <text>a 5'-end CoA-ribonucleoside in mRNA + H2O = a 5'-end phospho-adenosine-phospho-ribonucleoside in mRNA + (R)-4'-phosphopantetheine + 2 H(+)</text>
        <dbReference type="Rhea" id="RHEA:67592"/>
        <dbReference type="Rhea" id="RHEA-COMP:15719"/>
        <dbReference type="Rhea" id="RHEA-COMP:17276"/>
        <dbReference type="ChEBI" id="CHEBI:15377"/>
        <dbReference type="ChEBI" id="CHEBI:15378"/>
        <dbReference type="ChEBI" id="CHEBI:61723"/>
        <dbReference type="ChEBI" id="CHEBI:144051"/>
        <dbReference type="ChEBI" id="CHEBI:172371"/>
    </reaction>
    <physiologicalReaction direction="left-to-right" evidence="11">
        <dbReference type="Rhea" id="RHEA:67593"/>
    </physiologicalReaction>
</comment>
<dbReference type="InterPro" id="IPR015797">
    <property type="entry name" value="NUDIX_hydrolase-like_dom_sf"/>
</dbReference>
<evidence type="ECO:0000256" key="2">
    <source>
        <dbReference type="ARBA" id="ARBA00001946"/>
    </source>
</evidence>
<comment type="subunit">
    <text evidence="13">Homodimer. Interacts with PCNA; interaction is disrupted in response to UV irradiation.</text>
</comment>
<proteinExistence type="inferred from homology"/>
<evidence type="ECO:0000256" key="11">
    <source>
        <dbReference type="ARBA" id="ARBA00048667"/>
    </source>
</evidence>
<evidence type="ECO:0000256" key="5">
    <source>
        <dbReference type="ARBA" id="ARBA00022801"/>
    </source>
</evidence>
<evidence type="ECO:0000256" key="4">
    <source>
        <dbReference type="ARBA" id="ARBA00022723"/>
    </source>
</evidence>
<dbReference type="AlphaFoldDB" id="A0A8D0H6P6"/>
<dbReference type="GO" id="GO:0008413">
    <property type="term" value="F:8-oxo-7,8-dihydroguanosine triphosphate pyrophosphatase activity"/>
    <property type="evidence" value="ECO:0007669"/>
    <property type="project" value="Ensembl"/>
</dbReference>
<evidence type="ECO:0000256" key="16">
    <source>
        <dbReference type="ARBA" id="ARBA00077398"/>
    </source>
</evidence>
<keyword evidence="20" id="KW-1185">Reference proteome</keyword>
<keyword evidence="6" id="KW-0460">Magnesium</keyword>
<keyword evidence="5" id="KW-0378">Hydrolase</keyword>
<dbReference type="SUPFAM" id="SSF55811">
    <property type="entry name" value="Nudix"/>
    <property type="match status" value="1"/>
</dbReference>
<dbReference type="Proteomes" id="UP000694392">
    <property type="component" value="Unplaced"/>
</dbReference>
<evidence type="ECO:0000256" key="13">
    <source>
        <dbReference type="ARBA" id="ARBA00062087"/>
    </source>
</evidence>
<dbReference type="CDD" id="cd04678">
    <property type="entry name" value="NUDIX_MTH2_Nudt15"/>
    <property type="match status" value="1"/>
</dbReference>
<keyword evidence="7" id="KW-0464">Manganese</keyword>
<dbReference type="OMA" id="HFEASRN"/>
<dbReference type="GO" id="GO:0061136">
    <property type="term" value="P:regulation of proteasomal protein catabolic process"/>
    <property type="evidence" value="ECO:0007669"/>
    <property type="project" value="Ensembl"/>
</dbReference>
<organism evidence="19 20">
    <name type="scientific">Sphenodon punctatus</name>
    <name type="common">Tuatara</name>
    <name type="synonym">Hatteria punctata</name>
    <dbReference type="NCBI Taxonomy" id="8508"/>
    <lineage>
        <taxon>Eukaryota</taxon>
        <taxon>Metazoa</taxon>
        <taxon>Chordata</taxon>
        <taxon>Craniata</taxon>
        <taxon>Vertebrata</taxon>
        <taxon>Euteleostomi</taxon>
        <taxon>Lepidosauria</taxon>
        <taxon>Sphenodontia</taxon>
        <taxon>Sphenodontidae</taxon>
        <taxon>Sphenodon</taxon>
    </lineage>
</organism>
<evidence type="ECO:0000259" key="18">
    <source>
        <dbReference type="PROSITE" id="PS51462"/>
    </source>
</evidence>
<evidence type="ECO:0000256" key="1">
    <source>
        <dbReference type="ARBA" id="ARBA00001936"/>
    </source>
</evidence>
<sequence>MDGTHVAERSRPGAGVGVVVTSAAHPGCVLLGKRKGVQGAGTFQLPGGHLEFGESFAECAEIETLEEANLHLKNVCFASVVNAVSEMDNYHFVNILMKGEVDTNHESEQVNVESDKNESWEWVKWEEFPPADQLFWGLRCVKEQGYSPFKEDLDHLRGYTGSHH</sequence>
<dbReference type="GeneTree" id="ENSGT00390000003338"/>
<feature type="domain" description="Nudix hydrolase" evidence="18">
    <location>
        <begin position="9"/>
        <end position="145"/>
    </location>
</feature>
<dbReference type="GO" id="GO:0006203">
    <property type="term" value="P:dGTP catabolic process"/>
    <property type="evidence" value="ECO:0007669"/>
    <property type="project" value="Ensembl"/>
</dbReference>
<evidence type="ECO:0000256" key="6">
    <source>
        <dbReference type="ARBA" id="ARBA00022842"/>
    </source>
</evidence>
<evidence type="ECO:0000313" key="20">
    <source>
        <dbReference type="Proteomes" id="UP000694392"/>
    </source>
</evidence>
<dbReference type="InterPro" id="IPR000086">
    <property type="entry name" value="NUDIX_hydrolase_dom"/>
</dbReference>
<reference evidence="19" key="1">
    <citation type="submission" date="2025-08" db="UniProtKB">
        <authorList>
            <consortium name="Ensembl"/>
        </authorList>
    </citation>
    <scope>IDENTIFICATION</scope>
</reference>
<comment type="similarity">
    <text evidence="3">Belongs to the Nudix hydrolase family.</text>
</comment>
<dbReference type="GO" id="GO:0000278">
    <property type="term" value="P:mitotic cell cycle"/>
    <property type="evidence" value="ECO:0007669"/>
    <property type="project" value="Ensembl"/>
</dbReference>
<dbReference type="GO" id="GO:0042178">
    <property type="term" value="P:xenobiotic catabolic process"/>
    <property type="evidence" value="ECO:0007669"/>
    <property type="project" value="Ensembl"/>
</dbReference>
<dbReference type="PANTHER" id="PTHR16099">
    <property type="entry name" value="8-OXO-DGTP DIPHOSPHATES NUDT15"/>
    <property type="match status" value="1"/>
</dbReference>
<evidence type="ECO:0000256" key="12">
    <source>
        <dbReference type="ARBA" id="ARBA00055812"/>
    </source>
</evidence>
<evidence type="ECO:0000313" key="19">
    <source>
        <dbReference type="Ensembl" id="ENSSPUP00000015316.1"/>
    </source>
</evidence>
<dbReference type="GO" id="GO:0035539">
    <property type="term" value="F:8-oxo-7,8-dihydrodeoxyguanosine triphosphate pyrophosphatase activity"/>
    <property type="evidence" value="ECO:0007669"/>
    <property type="project" value="Ensembl"/>
</dbReference>